<feature type="domain" description="SLS1 first KH" evidence="2">
    <location>
        <begin position="267"/>
        <end position="339"/>
    </location>
</feature>
<dbReference type="EMBL" id="VNKQ01000004">
    <property type="protein sequence ID" value="KAG0651571.1"/>
    <property type="molecule type" value="Genomic_DNA"/>
</dbReference>
<evidence type="ECO:0000313" key="5">
    <source>
        <dbReference type="EMBL" id="KAG0651571.1"/>
    </source>
</evidence>
<feature type="region of interest" description="Disordered" evidence="1">
    <location>
        <begin position="477"/>
        <end position="527"/>
    </location>
</feature>
<evidence type="ECO:0000256" key="1">
    <source>
        <dbReference type="SAM" id="MobiDB-lite"/>
    </source>
</evidence>
<dbReference type="Pfam" id="PF14611">
    <property type="entry name" value="KH_SLS1_1"/>
    <property type="match status" value="1"/>
</dbReference>
<keyword evidence="6" id="KW-1185">Reference proteome</keyword>
<evidence type="ECO:0000259" key="2">
    <source>
        <dbReference type="Pfam" id="PF14611"/>
    </source>
</evidence>
<feature type="domain" description="SLS1 N-terminal" evidence="3">
    <location>
        <begin position="146"/>
        <end position="259"/>
    </location>
</feature>
<sequence>MIARPHICLRCQNRLARLSAPSKPRIASISSYTGSAGSEVVPDDPEDDEGFHAPLKRPLKLSRRPLSLSKHVSEFPLGKLYGFSGQQLRENRERLSIDVLGEKADVIVLRDSKINNYHNYRYEESAETKQEVDILARLDEERGLVGWEEVVRNINEFRPTDGRRPETREQFSELLTGLQNGFTVSQLAKYLQNYREKDLDDLSPVTSSLAVRISPWIPGISGSEAPLDSDHLRGYDLPSYTTKQRLVLRILRECWKVELPFVEEGIGQIEVEVKPQDLDLLLGGRRSALDKLHSTYIFETEERLEIFKSTDAKRSRNAIRITSTRTKSYSIVESLEEELKPIHRLELPLNSLMPQSKKEQSNFSKWANTHFDELVVKQLARLTDTKIQKTSQGSLLIASLNSNANTKFSTKSDVARRLAISSINLPDREISRVGLKDTSHTVKARFVKYPLIEGLAWRERLGQWSRWVTPISRDTGVEDKATKSSGADRITVDAQRDTSNGLETQHEVENGSRKMPATTQRAKPRVPPPAGVAIWSDEINVQSSALMGAVLYDQSQLPAKDSPKDPSFADATRSFSTSIPGISRLLASASASDKQASESIIMKFLPNPFFSPSGEQVPIGSAARSAFPPIEMRFAVDPRTRLMELDFVHAIHSTENSDLMLPDSPMDIRFQQITTSRLYYNRRRLPPWIANFLAASNLTLDYSRGGLQTPPSLMIPIASHICNKDAFGLLGSDKVLKENQNVEYLFTGLEIRKTISMGFKGWRLLYTSIEAGKAGGRRGELRLRPARIVESGDPALETAEAFQETAFQLADTSYTAVKLQKILGKLVRSVVMHRDKIGPDANRIFTCFVRRPLITMEGGPNLKPLDEEFGEEL</sequence>
<dbReference type="Pfam" id="PF20778">
    <property type="entry name" value="SLS1_C"/>
    <property type="match status" value="1"/>
</dbReference>
<dbReference type="OrthoDB" id="5392646at2759"/>
<dbReference type="InterPro" id="IPR048400">
    <property type="entry name" value="SLS1_N"/>
</dbReference>
<dbReference type="InterPro" id="IPR048401">
    <property type="entry name" value="SLS1_C"/>
</dbReference>
<dbReference type="AlphaFoldDB" id="A0A9P7AZW2"/>
<gene>
    <name evidence="5" type="ORF">D0Z07_1726</name>
</gene>
<proteinExistence type="predicted"/>
<dbReference type="Proteomes" id="UP000785200">
    <property type="component" value="Unassembled WGS sequence"/>
</dbReference>
<dbReference type="GO" id="GO:0005743">
    <property type="term" value="C:mitochondrial inner membrane"/>
    <property type="evidence" value="ECO:0007669"/>
    <property type="project" value="InterPro"/>
</dbReference>
<reference evidence="5" key="1">
    <citation type="submission" date="2019-07" db="EMBL/GenBank/DDBJ databases">
        <title>Hyphodiscus hymeniophilus genome sequencing and assembly.</title>
        <authorList>
            <person name="Kramer G."/>
            <person name="Nodwell J."/>
        </authorList>
    </citation>
    <scope>NUCLEOTIDE SEQUENCE</scope>
    <source>
        <strain evidence="5">ATCC 34498</strain>
    </source>
</reference>
<comment type="caution">
    <text evidence="5">The sequence shown here is derived from an EMBL/GenBank/DDBJ whole genome shotgun (WGS) entry which is preliminary data.</text>
</comment>
<evidence type="ECO:0000259" key="3">
    <source>
        <dbReference type="Pfam" id="PF20776"/>
    </source>
</evidence>
<dbReference type="Pfam" id="PF20776">
    <property type="entry name" value="SLS1_N"/>
    <property type="match status" value="1"/>
</dbReference>
<protein>
    <submittedName>
        <fullName evidence="5">Uncharacterized protein</fullName>
    </submittedName>
</protein>
<feature type="domain" description="SLS1 C-terminal" evidence="4">
    <location>
        <begin position="454"/>
        <end position="808"/>
    </location>
</feature>
<organism evidence="5 6">
    <name type="scientific">Hyphodiscus hymeniophilus</name>
    <dbReference type="NCBI Taxonomy" id="353542"/>
    <lineage>
        <taxon>Eukaryota</taxon>
        <taxon>Fungi</taxon>
        <taxon>Dikarya</taxon>
        <taxon>Ascomycota</taxon>
        <taxon>Pezizomycotina</taxon>
        <taxon>Leotiomycetes</taxon>
        <taxon>Helotiales</taxon>
        <taxon>Hyphodiscaceae</taxon>
        <taxon>Hyphodiscus</taxon>
    </lineage>
</organism>
<evidence type="ECO:0000313" key="6">
    <source>
        <dbReference type="Proteomes" id="UP000785200"/>
    </source>
</evidence>
<dbReference type="InterPro" id="IPR032741">
    <property type="entry name" value="Sls1_KH-1"/>
</dbReference>
<evidence type="ECO:0000259" key="4">
    <source>
        <dbReference type="Pfam" id="PF20778"/>
    </source>
</evidence>
<feature type="region of interest" description="Disordered" evidence="1">
    <location>
        <begin position="29"/>
        <end position="55"/>
    </location>
</feature>
<name>A0A9P7AZW2_9HELO</name>
<accession>A0A9P7AZW2</accession>